<sequence length="93" mass="10804">MKVTKGIMKTFEQYMAVKNKEHKLMSELYKWMSDQGIDTSTNEFADAIAARIGYNEFDSAEHFFDELKRYIDGEQVGYGYKETGICLEIITIK</sequence>
<reference evidence="2 4" key="2">
    <citation type="submission" date="2020-06" db="EMBL/GenBank/DDBJ databases">
        <title>Complete genome of Paenibacillus barcinonensis KACC11450.</title>
        <authorList>
            <person name="Kim M."/>
            <person name="Park Y.-J."/>
            <person name="Shin J.-H."/>
        </authorList>
    </citation>
    <scope>NUCLEOTIDE SEQUENCE [LARGE SCALE GENOMIC DNA]</scope>
    <source>
        <strain evidence="2 4">KACC11450</strain>
    </source>
</reference>
<evidence type="ECO:0000313" key="3">
    <source>
        <dbReference type="Proteomes" id="UP000247790"/>
    </source>
</evidence>
<name>A0A2V4W873_PAEBA</name>
<accession>A0A2V4W873</accession>
<dbReference type="EMBL" id="CP054614">
    <property type="protein sequence ID" value="QKS55896.1"/>
    <property type="molecule type" value="Genomic_DNA"/>
</dbReference>
<evidence type="ECO:0000313" key="4">
    <source>
        <dbReference type="Proteomes" id="UP000509327"/>
    </source>
</evidence>
<evidence type="ECO:0000313" key="1">
    <source>
        <dbReference type="EMBL" id="PYE51513.1"/>
    </source>
</evidence>
<reference evidence="1 3" key="1">
    <citation type="submission" date="2018-06" db="EMBL/GenBank/DDBJ databases">
        <title>Genomic Encyclopedia of Type Strains, Phase III (KMG-III): the genomes of soil and plant-associated and newly described type strains.</title>
        <authorList>
            <person name="Whitman W."/>
        </authorList>
    </citation>
    <scope>NUCLEOTIDE SEQUENCE [LARGE SCALE GENOMIC DNA]</scope>
    <source>
        <strain evidence="1 3">CECT 7022</strain>
    </source>
</reference>
<dbReference type="Proteomes" id="UP000509327">
    <property type="component" value="Chromosome"/>
</dbReference>
<dbReference type="RefSeq" id="WP_110894601.1">
    <property type="nucleotide sequence ID" value="NZ_CP054614.1"/>
</dbReference>
<keyword evidence="4" id="KW-1185">Reference proteome</keyword>
<dbReference type="Proteomes" id="UP000247790">
    <property type="component" value="Unassembled WGS sequence"/>
</dbReference>
<dbReference type="AlphaFoldDB" id="A0A2V4W873"/>
<dbReference type="OrthoDB" id="9939683at2"/>
<protein>
    <submittedName>
        <fullName evidence="1">Uncharacterized protein</fullName>
    </submittedName>
</protein>
<gene>
    <name evidence="1" type="ORF">DFQ00_102307</name>
    <name evidence="2" type="ORF">HUB98_05810</name>
</gene>
<dbReference type="EMBL" id="QJSW01000002">
    <property type="protein sequence ID" value="PYE51513.1"/>
    <property type="molecule type" value="Genomic_DNA"/>
</dbReference>
<evidence type="ECO:0000313" key="2">
    <source>
        <dbReference type="EMBL" id="QKS55896.1"/>
    </source>
</evidence>
<proteinExistence type="predicted"/>
<organism evidence="1 3">
    <name type="scientific">Paenibacillus barcinonensis</name>
    <dbReference type="NCBI Taxonomy" id="198119"/>
    <lineage>
        <taxon>Bacteria</taxon>
        <taxon>Bacillati</taxon>
        <taxon>Bacillota</taxon>
        <taxon>Bacilli</taxon>
        <taxon>Bacillales</taxon>
        <taxon>Paenibacillaceae</taxon>
        <taxon>Paenibacillus</taxon>
    </lineage>
</organism>